<dbReference type="EC" id="3.5.1.23" evidence="6"/>
<evidence type="ECO:0000256" key="6">
    <source>
        <dbReference type="ARBA" id="ARBA00011891"/>
    </source>
</evidence>
<dbReference type="PANTHER" id="PTHR28583">
    <property type="entry name" value="ACID AMIDASE"/>
    <property type="match status" value="1"/>
</dbReference>
<reference evidence="19" key="1">
    <citation type="submission" date="2021-02" db="EMBL/GenBank/DDBJ databases">
        <authorList>
            <person name="Nowell W R."/>
        </authorList>
    </citation>
    <scope>NUCLEOTIDE SEQUENCE</scope>
</reference>
<dbReference type="PANTHER" id="PTHR28583:SF1">
    <property type="entry name" value="ACID CERAMIDASE"/>
    <property type="match status" value="1"/>
</dbReference>
<evidence type="ECO:0000313" key="21">
    <source>
        <dbReference type="Proteomes" id="UP000663829"/>
    </source>
</evidence>
<dbReference type="GO" id="GO:0017064">
    <property type="term" value="F:fatty acid amide hydrolase activity"/>
    <property type="evidence" value="ECO:0007669"/>
    <property type="project" value="InterPro"/>
</dbReference>
<feature type="domain" description="Choloylglycine hydrolase/NAAA C-terminal" evidence="17">
    <location>
        <begin position="107"/>
        <end position="304"/>
    </location>
</feature>
<accession>A0A814ZAC9</accession>
<dbReference type="InterPro" id="IPR029132">
    <property type="entry name" value="CBAH/NAAA_C"/>
</dbReference>
<evidence type="ECO:0000256" key="9">
    <source>
        <dbReference type="ARBA" id="ARBA00022801"/>
    </source>
</evidence>
<proteinExistence type="inferred from homology"/>
<evidence type="ECO:0000256" key="5">
    <source>
        <dbReference type="ARBA" id="ARBA00005730"/>
    </source>
</evidence>
<evidence type="ECO:0000256" key="4">
    <source>
        <dbReference type="ARBA" id="ARBA00004991"/>
    </source>
</evidence>
<comment type="similarity">
    <text evidence="5 16">Belongs to the acid ceramidase family.</text>
</comment>
<organism evidence="19 21">
    <name type="scientific">Didymodactylos carnosus</name>
    <dbReference type="NCBI Taxonomy" id="1234261"/>
    <lineage>
        <taxon>Eukaryota</taxon>
        <taxon>Metazoa</taxon>
        <taxon>Spiralia</taxon>
        <taxon>Gnathifera</taxon>
        <taxon>Rotifera</taxon>
        <taxon>Eurotatoria</taxon>
        <taxon>Bdelloidea</taxon>
        <taxon>Philodinida</taxon>
        <taxon>Philodinidae</taxon>
        <taxon>Didymodactylos</taxon>
    </lineage>
</organism>
<evidence type="ECO:0000256" key="2">
    <source>
        <dbReference type="ARBA" id="ARBA00004613"/>
    </source>
</evidence>
<dbReference type="Pfam" id="PF02275">
    <property type="entry name" value="CBAH"/>
    <property type="match status" value="1"/>
</dbReference>
<gene>
    <name evidence="19" type="ORF">GPM918_LOCUS25628</name>
    <name evidence="20" type="ORF">SRO942_LOCUS25638</name>
</gene>
<dbReference type="AlphaFoldDB" id="A0A814ZAC9"/>
<evidence type="ECO:0000256" key="7">
    <source>
        <dbReference type="ARBA" id="ARBA00022525"/>
    </source>
</evidence>
<evidence type="ECO:0000256" key="16">
    <source>
        <dbReference type="PIRNR" id="PIRNR017632"/>
    </source>
</evidence>
<dbReference type="OrthoDB" id="5273684at2759"/>
<sequence>MIIHKPFAEECVENAWPPKPDRLIKTYVVNLDEPATQRWNSIVSLHIPEIKDLIDSLKLFLLEISPEFKFLIDIIDTELPGIADTLPAPYGDEIKGISQASGIPLVIAQDQNGKVYHGRNLDFGFPLSWRNITWPLAEKLRTVTIQVNFTQNGKLLFETTTFVGYVGVLTGVKPNVFSVSMNERYGFQGGYVGLIEWIFNINRAQSFNTLAVRDVLTKSSSYSDAVEYLSKTVILAPCYYILGGPESGQGIIITRSRKISDYFEMLGKDNLWFIIETNYDNWKPQPSGDDRLTPAIRCMKKYGLQNVTFASLFNVFSSRPVLNKSTVYTALIELSTGRLESYLQFCIDS</sequence>
<comment type="caution">
    <text evidence="19">The sequence shown here is derived from an EMBL/GenBank/DDBJ whole genome shotgun (WGS) entry which is preliminary data.</text>
</comment>
<evidence type="ECO:0000256" key="3">
    <source>
        <dbReference type="ARBA" id="ARBA00004760"/>
    </source>
</evidence>
<evidence type="ECO:0000313" key="19">
    <source>
        <dbReference type="EMBL" id="CAF1240384.1"/>
    </source>
</evidence>
<dbReference type="GO" id="GO:0005764">
    <property type="term" value="C:lysosome"/>
    <property type="evidence" value="ECO:0007669"/>
    <property type="project" value="UniProtKB-SubCell"/>
</dbReference>
<evidence type="ECO:0000259" key="17">
    <source>
        <dbReference type="Pfam" id="PF02275"/>
    </source>
</evidence>
<keyword evidence="9 16" id="KW-0378">Hydrolase</keyword>
<dbReference type="GO" id="GO:0006631">
    <property type="term" value="P:fatty acid metabolic process"/>
    <property type="evidence" value="ECO:0007669"/>
    <property type="project" value="InterPro"/>
</dbReference>
<keyword evidence="8" id="KW-0732">Signal</keyword>
<dbReference type="PIRSF" id="PIRSF017632">
    <property type="entry name" value="Acid_ceramidase-like"/>
    <property type="match status" value="1"/>
</dbReference>
<dbReference type="InterPro" id="IPR029130">
    <property type="entry name" value="Acid_ceramidase_N"/>
</dbReference>
<dbReference type="GO" id="GO:0005576">
    <property type="term" value="C:extracellular region"/>
    <property type="evidence" value="ECO:0007669"/>
    <property type="project" value="UniProtKB-SubCell"/>
</dbReference>
<dbReference type="GO" id="GO:0016020">
    <property type="term" value="C:membrane"/>
    <property type="evidence" value="ECO:0007669"/>
    <property type="project" value="GOC"/>
</dbReference>
<dbReference type="EMBL" id="CAJOBC010010231">
    <property type="protein sequence ID" value="CAF4002747.1"/>
    <property type="molecule type" value="Genomic_DNA"/>
</dbReference>
<dbReference type="Pfam" id="PF15508">
    <property type="entry name" value="NAAA-beta"/>
    <property type="match status" value="1"/>
</dbReference>
<evidence type="ECO:0000256" key="1">
    <source>
        <dbReference type="ARBA" id="ARBA00004371"/>
    </source>
</evidence>
<dbReference type="InterPro" id="IPR016699">
    <property type="entry name" value="Acid_ceramidase-like"/>
</dbReference>
<evidence type="ECO:0000256" key="13">
    <source>
        <dbReference type="ARBA" id="ARBA00023180"/>
    </source>
</evidence>
<evidence type="ECO:0000259" key="18">
    <source>
        <dbReference type="Pfam" id="PF15508"/>
    </source>
</evidence>
<evidence type="ECO:0000256" key="11">
    <source>
        <dbReference type="ARBA" id="ARBA00023098"/>
    </source>
</evidence>
<keyword evidence="21" id="KW-1185">Reference proteome</keyword>
<comment type="pathway">
    <text evidence="4">Sphingolipid metabolism.</text>
</comment>
<evidence type="ECO:0000313" key="20">
    <source>
        <dbReference type="EMBL" id="CAF4002747.1"/>
    </source>
</evidence>
<comment type="subcellular location">
    <subcellularLocation>
        <location evidence="1">Lysosome</location>
    </subcellularLocation>
    <subcellularLocation>
        <location evidence="2">Secreted</location>
    </subcellularLocation>
</comment>
<dbReference type="GO" id="GO:0017040">
    <property type="term" value="F:N-acylsphingosine amidohydrolase activity"/>
    <property type="evidence" value="ECO:0007669"/>
    <property type="project" value="UniProtKB-EC"/>
</dbReference>
<keyword evidence="12" id="KW-1015">Disulfide bond</keyword>
<evidence type="ECO:0000256" key="15">
    <source>
        <dbReference type="ARBA" id="ARBA00040588"/>
    </source>
</evidence>
<name>A0A814ZAC9_9BILA</name>
<evidence type="ECO:0000256" key="8">
    <source>
        <dbReference type="ARBA" id="ARBA00022729"/>
    </source>
</evidence>
<evidence type="ECO:0000256" key="12">
    <source>
        <dbReference type="ARBA" id="ARBA00023157"/>
    </source>
</evidence>
<evidence type="ECO:0000256" key="10">
    <source>
        <dbReference type="ARBA" id="ARBA00022919"/>
    </source>
</evidence>
<evidence type="ECO:0000256" key="14">
    <source>
        <dbReference type="ARBA" id="ARBA00023228"/>
    </source>
</evidence>
<keyword evidence="14" id="KW-0458">Lysosome</keyword>
<dbReference type="Proteomes" id="UP000663829">
    <property type="component" value="Unassembled WGS sequence"/>
</dbReference>
<dbReference type="Proteomes" id="UP000681722">
    <property type="component" value="Unassembled WGS sequence"/>
</dbReference>
<dbReference type="GO" id="GO:0006665">
    <property type="term" value="P:sphingolipid metabolic process"/>
    <property type="evidence" value="ECO:0007669"/>
    <property type="project" value="UniProtKB-KW"/>
</dbReference>
<dbReference type="EMBL" id="CAJNOQ010010017">
    <property type="protein sequence ID" value="CAF1240384.1"/>
    <property type="molecule type" value="Genomic_DNA"/>
</dbReference>
<keyword evidence="7" id="KW-0964">Secreted</keyword>
<comment type="pathway">
    <text evidence="3">Lipid metabolism; sphingolipid metabolism.</text>
</comment>
<feature type="domain" description="Acid ceramidase N-terminal" evidence="18">
    <location>
        <begin position="24"/>
        <end position="84"/>
    </location>
</feature>
<keyword evidence="11 16" id="KW-0443">Lipid metabolism</keyword>
<keyword evidence="13" id="KW-0325">Glycoprotein</keyword>
<keyword evidence="10" id="KW-0746">Sphingolipid metabolism</keyword>
<protein>
    <recommendedName>
        <fullName evidence="15">Acid ceramidase</fullName>
        <ecNumber evidence="6">3.5.1.23</ecNumber>
    </recommendedName>
</protein>